<feature type="compositionally biased region" description="Low complexity" evidence="8">
    <location>
        <begin position="1"/>
        <end position="22"/>
    </location>
</feature>
<feature type="compositionally biased region" description="Basic and acidic residues" evidence="8">
    <location>
        <begin position="300"/>
        <end position="312"/>
    </location>
</feature>
<comment type="similarity">
    <text evidence="7">Belongs to the NFYA/HAP2 subunit family.</text>
</comment>
<gene>
    <name evidence="9" type="ORF">LODBEIA_P02490</name>
</gene>
<evidence type="ECO:0000256" key="4">
    <source>
        <dbReference type="ARBA" id="ARBA00023159"/>
    </source>
</evidence>
<keyword evidence="6 7" id="KW-0539">Nucleus</keyword>
<keyword evidence="2 7" id="KW-0805">Transcription regulation</keyword>
<keyword evidence="3 7" id="KW-0238">DNA-binding</keyword>
<sequence>MTSLQSSTMFNNSQNNQQQGDQIQRRHSPPDQHQQQQQQQLHQVQPSLGQPPDLRAPPPPPPQQQPIYYAQALDNNSPASSTTSSYFDNVDYQAQNSRDEQQVQHQLPATHHQLHHQHQHQHPHHTSLQRHHSQIPMPHDLIDSQNGHHVGETASSMGSNAVLQQQQQIHGQYEPTPGLDEDEDDHHAQQSQQDASIPDPDPSMGYLPPAPPDPDLVDAAMGESGGGEQPFYVNAKQYHRILKRRIARAKLEESLKIARIRKPYLHESRHKHAMRRPRGQGGRFLTASEIAELEKKRIEEEQKEKQTEHENENENGNGNETKAETETENLKNNVITQPGGGGYDGVLLHQAQVDGSASSPNVKADGAIRSNSTYSPSLANISASNGNTSADSSNVNGGFEKALDDTRPGLGAASATVESDR</sequence>
<feature type="compositionally biased region" description="Pro residues" evidence="8">
    <location>
        <begin position="54"/>
        <end position="64"/>
    </location>
</feature>
<evidence type="ECO:0000256" key="2">
    <source>
        <dbReference type="ARBA" id="ARBA00023015"/>
    </source>
</evidence>
<dbReference type="PROSITE" id="PS00686">
    <property type="entry name" value="NFYA_HAP2_1"/>
    <property type="match status" value="1"/>
</dbReference>
<dbReference type="Gene3D" id="6.10.250.2430">
    <property type="match status" value="1"/>
</dbReference>
<feature type="compositionally biased region" description="Polar residues" evidence="8">
    <location>
        <begin position="369"/>
        <end position="396"/>
    </location>
</feature>
<evidence type="ECO:0000256" key="7">
    <source>
        <dbReference type="RuleBase" id="RU367155"/>
    </source>
</evidence>
<dbReference type="PROSITE" id="PS51152">
    <property type="entry name" value="NFYA_HAP2_2"/>
    <property type="match status" value="1"/>
</dbReference>
<dbReference type="InterPro" id="IPR001289">
    <property type="entry name" value="NFYA"/>
</dbReference>
<proteinExistence type="inferred from homology"/>
<feature type="region of interest" description="Disordered" evidence="8">
    <location>
        <begin position="1"/>
        <end position="230"/>
    </location>
</feature>
<feature type="region of interest" description="Disordered" evidence="8">
    <location>
        <begin position="356"/>
        <end position="421"/>
    </location>
</feature>
<comment type="subcellular location">
    <subcellularLocation>
        <location evidence="1 7">Nucleus</location>
    </subcellularLocation>
</comment>
<accession>A0ABP0ZCX3</accession>
<dbReference type="EMBL" id="OZ022405">
    <property type="protein sequence ID" value="CAK9435522.1"/>
    <property type="molecule type" value="Genomic_DNA"/>
</dbReference>
<dbReference type="GeneID" id="92205445"/>
<feature type="region of interest" description="Disordered" evidence="8">
    <location>
        <begin position="300"/>
        <end position="326"/>
    </location>
</feature>
<evidence type="ECO:0000256" key="1">
    <source>
        <dbReference type="ARBA" id="ARBA00004123"/>
    </source>
</evidence>
<comment type="function">
    <text evidence="7">Component of the sequence-specific heterotrimeric transcription factor (NF-Y) which specifically recognizes a 5'-CCAAT-3' box motif found in the promoters of its target genes.</text>
</comment>
<feature type="compositionally biased region" description="Basic residues" evidence="8">
    <location>
        <begin position="112"/>
        <end position="133"/>
    </location>
</feature>
<dbReference type="InterPro" id="IPR018362">
    <property type="entry name" value="CCAAT-binding_factor_CS"/>
</dbReference>
<evidence type="ECO:0000256" key="5">
    <source>
        <dbReference type="ARBA" id="ARBA00023163"/>
    </source>
</evidence>
<evidence type="ECO:0000256" key="3">
    <source>
        <dbReference type="ARBA" id="ARBA00023125"/>
    </source>
</evidence>
<dbReference type="PANTHER" id="PTHR12632">
    <property type="entry name" value="TRANSCRIPTION FACTOR NF-Y ALPHA-RELATED"/>
    <property type="match status" value="1"/>
</dbReference>
<evidence type="ECO:0000313" key="9">
    <source>
        <dbReference type="EMBL" id="CAK9435522.1"/>
    </source>
</evidence>
<comment type="subunit">
    <text evidence="7">Heterotrimer.</text>
</comment>
<evidence type="ECO:0000313" key="10">
    <source>
        <dbReference type="Proteomes" id="UP001497383"/>
    </source>
</evidence>
<evidence type="ECO:0000256" key="8">
    <source>
        <dbReference type="SAM" id="MobiDB-lite"/>
    </source>
</evidence>
<dbReference type="Proteomes" id="UP001497383">
    <property type="component" value="Chromosome 1"/>
</dbReference>
<keyword evidence="10" id="KW-1185">Reference proteome</keyword>
<dbReference type="SMART" id="SM00521">
    <property type="entry name" value="CBF"/>
    <property type="match status" value="1"/>
</dbReference>
<organism evidence="9 10">
    <name type="scientific">Lodderomyces beijingensis</name>
    <dbReference type="NCBI Taxonomy" id="1775926"/>
    <lineage>
        <taxon>Eukaryota</taxon>
        <taxon>Fungi</taxon>
        <taxon>Dikarya</taxon>
        <taxon>Ascomycota</taxon>
        <taxon>Saccharomycotina</taxon>
        <taxon>Pichiomycetes</taxon>
        <taxon>Debaryomycetaceae</taxon>
        <taxon>Candida/Lodderomyces clade</taxon>
        <taxon>Lodderomyces</taxon>
    </lineage>
</organism>
<reference evidence="9 10" key="1">
    <citation type="submission" date="2024-03" db="EMBL/GenBank/DDBJ databases">
        <authorList>
            <person name="Brejova B."/>
        </authorList>
    </citation>
    <scope>NUCLEOTIDE SEQUENCE [LARGE SCALE GENOMIC DNA]</scope>
    <source>
        <strain evidence="9 10">CBS 14171</strain>
    </source>
</reference>
<name>A0ABP0ZCX3_9ASCO</name>
<dbReference type="Pfam" id="PF02045">
    <property type="entry name" value="CBFB_NFYA"/>
    <property type="match status" value="1"/>
</dbReference>
<keyword evidence="4" id="KW-0010">Activator</keyword>
<dbReference type="RefSeq" id="XP_066827187.1">
    <property type="nucleotide sequence ID" value="XM_066972494.1"/>
</dbReference>
<feature type="compositionally biased region" description="Polar residues" evidence="8">
    <location>
        <begin position="73"/>
        <end position="96"/>
    </location>
</feature>
<protein>
    <recommendedName>
        <fullName evidence="7">Transcriptional activator HAP2</fullName>
    </recommendedName>
</protein>
<dbReference type="PRINTS" id="PR00616">
    <property type="entry name" value="CCAATSUBUNTB"/>
</dbReference>
<keyword evidence="5 7" id="KW-0804">Transcription</keyword>
<feature type="compositionally biased region" description="Low complexity" evidence="8">
    <location>
        <begin position="32"/>
        <end position="53"/>
    </location>
</feature>
<evidence type="ECO:0000256" key="6">
    <source>
        <dbReference type="ARBA" id="ARBA00023242"/>
    </source>
</evidence>
<feature type="compositionally biased region" description="Polar residues" evidence="8">
    <location>
        <begin position="143"/>
        <end position="170"/>
    </location>
</feature>